<protein>
    <submittedName>
        <fullName evidence="4">DHH family phosphoesterase</fullName>
    </submittedName>
</protein>
<dbReference type="SUPFAM" id="SSF64182">
    <property type="entry name" value="DHH phosphoesterases"/>
    <property type="match status" value="1"/>
</dbReference>
<sequence>MVTRLVLGCGTVGHAIIDRLVERGARDLHVVDAHERRVTALRDENVDAVTAEPTDPSAYPKTVDVVLVGDDDPATNRAAAGIARDRFPEAMVVAYTGIDPTDADRDALASVADRVLDHERLLADRVSALATGDDADRVTRLLRVLRGIEGRLAVVTHDNPDPDAIASALALVRIAQSVGVAGDACYFGDISHQENRALVNLLDLDLVQLERGDDPLAAYGGVALVDHSRPGVNDGLPEETRVDVVIDHHPPRGPVDARFPDLRHEVGATSTLLVDYLDRLGIDPDRTTATALLYGIRVDTKDFTREVSGRDFEAAAFLLPFVDPDVLDRVETPSMSAEVLATTAKAIRNREVRGSVGASGVGRIHDRDALAQAADRLLAMEGLDVVLVHGILDDTVYASGRARGSAIDLGEVLRDAFDQIGSAGGHADMAGAQIPLGIWADVDEGLNETLETAVAANINGRFFETVSSFAAVPADDNETDPLLSESSSE</sequence>
<feature type="domain" description="DDH" evidence="1">
    <location>
        <begin position="153"/>
        <end position="296"/>
    </location>
</feature>
<keyword evidence="5" id="KW-1185">Reference proteome</keyword>
<proteinExistence type="predicted"/>
<dbReference type="Proteomes" id="UP001596201">
    <property type="component" value="Unassembled WGS sequence"/>
</dbReference>
<gene>
    <name evidence="4" type="ORF">ACFPJ5_10630</name>
</gene>
<reference evidence="4 5" key="1">
    <citation type="journal article" date="2019" name="Int. J. Syst. Evol. Microbiol.">
        <title>The Global Catalogue of Microorganisms (GCM) 10K type strain sequencing project: providing services to taxonomists for standard genome sequencing and annotation.</title>
        <authorList>
            <consortium name="The Broad Institute Genomics Platform"/>
            <consortium name="The Broad Institute Genome Sequencing Center for Infectious Disease"/>
            <person name="Wu L."/>
            <person name="Ma J."/>
        </authorList>
    </citation>
    <scope>NUCLEOTIDE SEQUENCE [LARGE SCALE GENOMIC DNA]</scope>
    <source>
        <strain evidence="4 5">CGMCC 1.12237</strain>
    </source>
</reference>
<dbReference type="InterPro" id="IPR038763">
    <property type="entry name" value="DHH_sf"/>
</dbReference>
<dbReference type="Pfam" id="PF01368">
    <property type="entry name" value="DHH"/>
    <property type="match status" value="1"/>
</dbReference>
<evidence type="ECO:0000259" key="3">
    <source>
        <dbReference type="Pfam" id="PF02272"/>
    </source>
</evidence>
<name>A0ABD5RBH7_9EURY</name>
<dbReference type="InterPro" id="IPR036291">
    <property type="entry name" value="NAD(P)-bd_dom_sf"/>
</dbReference>
<dbReference type="InterPro" id="IPR051319">
    <property type="entry name" value="Oligoribo/pAp-PDE_c-di-AMP_PDE"/>
</dbReference>
<feature type="domain" description="DHHA1" evidence="3">
    <location>
        <begin position="362"/>
        <end position="446"/>
    </location>
</feature>
<dbReference type="SUPFAM" id="SSF51735">
    <property type="entry name" value="NAD(P)-binding Rossmann-fold domains"/>
    <property type="match status" value="1"/>
</dbReference>
<dbReference type="AlphaFoldDB" id="A0ABD5RBH7"/>
<dbReference type="Gene3D" id="3.90.1640.10">
    <property type="entry name" value="inorganic pyrophosphatase (n-terminal core)"/>
    <property type="match status" value="1"/>
</dbReference>
<organism evidence="4 5">
    <name type="scientific">Salinirubrum litoreum</name>
    <dbReference type="NCBI Taxonomy" id="1126234"/>
    <lineage>
        <taxon>Archaea</taxon>
        <taxon>Methanobacteriati</taxon>
        <taxon>Methanobacteriota</taxon>
        <taxon>Stenosarchaea group</taxon>
        <taxon>Halobacteria</taxon>
        <taxon>Halobacteriales</taxon>
        <taxon>Haloferacaceae</taxon>
        <taxon>Salinirubrum</taxon>
    </lineage>
</organism>
<feature type="domain" description="RCK N-terminal" evidence="2">
    <location>
        <begin position="5"/>
        <end position="94"/>
    </location>
</feature>
<dbReference type="InterPro" id="IPR001667">
    <property type="entry name" value="DDH_dom"/>
</dbReference>
<accession>A0ABD5RBH7</accession>
<evidence type="ECO:0000259" key="2">
    <source>
        <dbReference type="Pfam" id="PF02254"/>
    </source>
</evidence>
<evidence type="ECO:0000313" key="4">
    <source>
        <dbReference type="EMBL" id="MFC5367394.1"/>
    </source>
</evidence>
<dbReference type="InterPro" id="IPR003156">
    <property type="entry name" value="DHHA1_dom"/>
</dbReference>
<dbReference type="EMBL" id="JBHSKX010000002">
    <property type="protein sequence ID" value="MFC5367394.1"/>
    <property type="molecule type" value="Genomic_DNA"/>
</dbReference>
<dbReference type="RefSeq" id="WP_227229651.1">
    <property type="nucleotide sequence ID" value="NZ_JAJCVJ010000002.1"/>
</dbReference>
<dbReference type="Gene3D" id="3.40.50.720">
    <property type="entry name" value="NAD(P)-binding Rossmann-like Domain"/>
    <property type="match status" value="1"/>
</dbReference>
<dbReference type="Pfam" id="PF02254">
    <property type="entry name" value="TrkA_N"/>
    <property type="match status" value="1"/>
</dbReference>
<dbReference type="PANTHER" id="PTHR47618:SF1">
    <property type="entry name" value="BIFUNCTIONAL OLIGORIBONUCLEASE AND PAP PHOSPHATASE NRNA"/>
    <property type="match status" value="1"/>
</dbReference>
<dbReference type="Pfam" id="PF02272">
    <property type="entry name" value="DHHA1"/>
    <property type="match status" value="1"/>
</dbReference>
<dbReference type="InterPro" id="IPR003148">
    <property type="entry name" value="RCK_N"/>
</dbReference>
<comment type="caution">
    <text evidence="4">The sequence shown here is derived from an EMBL/GenBank/DDBJ whole genome shotgun (WGS) entry which is preliminary data.</text>
</comment>
<evidence type="ECO:0000313" key="5">
    <source>
        <dbReference type="Proteomes" id="UP001596201"/>
    </source>
</evidence>
<evidence type="ECO:0000259" key="1">
    <source>
        <dbReference type="Pfam" id="PF01368"/>
    </source>
</evidence>
<dbReference type="PANTHER" id="PTHR47618">
    <property type="entry name" value="BIFUNCTIONAL OLIGORIBONUCLEASE AND PAP PHOSPHATASE NRNA"/>
    <property type="match status" value="1"/>
</dbReference>